<dbReference type="Gene3D" id="1.10.630.10">
    <property type="entry name" value="Cytochrome P450"/>
    <property type="match status" value="1"/>
</dbReference>
<evidence type="ECO:0000313" key="9">
    <source>
        <dbReference type="EMBL" id="KAG5167047.1"/>
    </source>
</evidence>
<keyword evidence="5" id="KW-0560">Oxidoreductase</keyword>
<dbReference type="EMBL" id="JAFIQS010000007">
    <property type="protein sequence ID" value="KAG5167047.1"/>
    <property type="molecule type" value="Genomic_DNA"/>
</dbReference>
<evidence type="ECO:0000256" key="3">
    <source>
        <dbReference type="ARBA" id="ARBA00022617"/>
    </source>
</evidence>
<dbReference type="InterPro" id="IPR036396">
    <property type="entry name" value="Cyt_P450_sf"/>
</dbReference>
<evidence type="ECO:0000256" key="1">
    <source>
        <dbReference type="ARBA" id="ARBA00001971"/>
    </source>
</evidence>
<name>A0A8H7XU39_PSICU</name>
<keyword evidence="6" id="KW-0408">Iron</keyword>
<dbReference type="GO" id="GO:0016705">
    <property type="term" value="F:oxidoreductase activity, acting on paired donors, with incorporation or reduction of molecular oxygen"/>
    <property type="evidence" value="ECO:0007669"/>
    <property type="project" value="InterPro"/>
</dbReference>
<comment type="caution">
    <text evidence="9">The sequence shown here is derived from an EMBL/GenBank/DDBJ whole genome shotgun (WGS) entry which is preliminary data.</text>
</comment>
<proteinExistence type="inferred from homology"/>
<comment type="similarity">
    <text evidence="2">Belongs to the cytochrome P450 family.</text>
</comment>
<evidence type="ECO:0000256" key="5">
    <source>
        <dbReference type="ARBA" id="ARBA00023002"/>
    </source>
</evidence>
<dbReference type="GO" id="GO:0020037">
    <property type="term" value="F:heme binding"/>
    <property type="evidence" value="ECO:0007669"/>
    <property type="project" value="InterPro"/>
</dbReference>
<evidence type="ECO:0000256" key="6">
    <source>
        <dbReference type="ARBA" id="ARBA00023004"/>
    </source>
</evidence>
<dbReference type="AlphaFoldDB" id="A0A8H7XU39"/>
<keyword evidence="7" id="KW-0503">Monooxygenase</keyword>
<organism evidence="9">
    <name type="scientific">Psilocybe cubensis</name>
    <name type="common">Psychedelic mushroom</name>
    <name type="synonym">Stropharia cubensis</name>
    <dbReference type="NCBI Taxonomy" id="181762"/>
    <lineage>
        <taxon>Eukaryota</taxon>
        <taxon>Fungi</taxon>
        <taxon>Dikarya</taxon>
        <taxon>Basidiomycota</taxon>
        <taxon>Agaricomycotina</taxon>
        <taxon>Agaricomycetes</taxon>
        <taxon>Agaricomycetidae</taxon>
        <taxon>Agaricales</taxon>
        <taxon>Agaricineae</taxon>
        <taxon>Strophariaceae</taxon>
        <taxon>Psilocybe</taxon>
    </lineage>
</organism>
<keyword evidence="8" id="KW-1133">Transmembrane helix</keyword>
<sequence length="91" mass="10120">HQELSRLLCSSWVAPLMAMDILTSPTFIASASLGALAVYYLAGSQKRDSRHPPGPRRLPVIGNAHQMPDKDPWLVFGEWGKRYGTWLSIEA</sequence>
<protein>
    <submittedName>
        <fullName evidence="9">Uncharacterized protein</fullName>
    </submittedName>
</protein>
<dbReference type="OrthoDB" id="3038037at2759"/>
<keyword evidence="8" id="KW-0812">Transmembrane</keyword>
<feature type="transmembrane region" description="Helical" evidence="8">
    <location>
        <begin position="21"/>
        <end position="42"/>
    </location>
</feature>
<gene>
    <name evidence="9" type="ORF">JR316_007384</name>
</gene>
<dbReference type="PANTHER" id="PTHR46300:SF1">
    <property type="entry name" value="P450, PUTATIVE (EUROFUNG)-RELATED"/>
    <property type="match status" value="1"/>
</dbReference>
<evidence type="ECO:0000256" key="4">
    <source>
        <dbReference type="ARBA" id="ARBA00022723"/>
    </source>
</evidence>
<dbReference type="GO" id="GO:0004497">
    <property type="term" value="F:monooxygenase activity"/>
    <property type="evidence" value="ECO:0007669"/>
    <property type="project" value="UniProtKB-KW"/>
</dbReference>
<keyword evidence="3" id="KW-0349">Heme</keyword>
<reference evidence="9" key="1">
    <citation type="submission" date="2021-02" db="EMBL/GenBank/DDBJ databases">
        <title>Psilocybe cubensis genome.</title>
        <authorList>
            <person name="Mckernan K.J."/>
            <person name="Crawford S."/>
            <person name="Trippe A."/>
            <person name="Kane L.T."/>
            <person name="Mclaughlin S."/>
        </authorList>
    </citation>
    <scope>NUCLEOTIDE SEQUENCE [LARGE SCALE GENOMIC DNA]</scope>
    <source>
        <strain evidence="9">MGC-MH-2018</strain>
    </source>
</reference>
<comment type="cofactor">
    <cofactor evidence="1">
        <name>heme</name>
        <dbReference type="ChEBI" id="CHEBI:30413"/>
    </cofactor>
</comment>
<dbReference type="InterPro" id="IPR050364">
    <property type="entry name" value="Cytochrome_P450_fung"/>
</dbReference>
<dbReference type="PANTHER" id="PTHR46300">
    <property type="entry name" value="P450, PUTATIVE (EUROFUNG)-RELATED-RELATED"/>
    <property type="match status" value="1"/>
</dbReference>
<feature type="non-terminal residue" evidence="9">
    <location>
        <position position="1"/>
    </location>
</feature>
<evidence type="ECO:0000256" key="7">
    <source>
        <dbReference type="ARBA" id="ARBA00023033"/>
    </source>
</evidence>
<keyword evidence="8" id="KW-0472">Membrane</keyword>
<evidence type="ECO:0000256" key="8">
    <source>
        <dbReference type="SAM" id="Phobius"/>
    </source>
</evidence>
<dbReference type="SUPFAM" id="SSF48264">
    <property type="entry name" value="Cytochrome P450"/>
    <property type="match status" value="1"/>
</dbReference>
<evidence type="ECO:0000256" key="2">
    <source>
        <dbReference type="ARBA" id="ARBA00010617"/>
    </source>
</evidence>
<accession>A0A8H7XU39</accession>
<dbReference type="GO" id="GO:0005506">
    <property type="term" value="F:iron ion binding"/>
    <property type="evidence" value="ECO:0007669"/>
    <property type="project" value="InterPro"/>
</dbReference>
<keyword evidence="4" id="KW-0479">Metal-binding</keyword>